<comment type="caution">
    <text evidence="2">The sequence shown here is derived from an EMBL/GenBank/DDBJ whole genome shotgun (WGS) entry which is preliminary data.</text>
</comment>
<evidence type="ECO:0000313" key="2">
    <source>
        <dbReference type="EMBL" id="HIU56134.1"/>
    </source>
</evidence>
<evidence type="ECO:0000256" key="1">
    <source>
        <dbReference type="SAM" id="SignalP"/>
    </source>
</evidence>
<evidence type="ECO:0000313" key="3">
    <source>
        <dbReference type="Proteomes" id="UP000824112"/>
    </source>
</evidence>
<sequence length="155" mass="17969">MKHIAILLFTLMLFPFPGYAQTLKNDSISSPIKSDSTHIRPNGPIAFKQRIDMLDFEKSRSSTKETFSLRNNTAHTVTRVLIKLVYKTPDEVMIDNREVMVEGEIPPYSTKRFDIKSFDSNRTYRFYKSKIVGKDAGKAFKVYFDLLRYDIAITE</sequence>
<evidence type="ECO:0008006" key="4">
    <source>
        <dbReference type="Google" id="ProtNLM"/>
    </source>
</evidence>
<reference evidence="2" key="2">
    <citation type="journal article" date="2021" name="PeerJ">
        <title>Extensive microbial diversity within the chicken gut microbiome revealed by metagenomics and culture.</title>
        <authorList>
            <person name="Gilroy R."/>
            <person name="Ravi A."/>
            <person name="Getino M."/>
            <person name="Pursley I."/>
            <person name="Horton D.L."/>
            <person name="Alikhan N.F."/>
            <person name="Baker D."/>
            <person name="Gharbi K."/>
            <person name="Hall N."/>
            <person name="Watson M."/>
            <person name="Adriaenssens E.M."/>
            <person name="Foster-Nyarko E."/>
            <person name="Jarju S."/>
            <person name="Secka A."/>
            <person name="Antonio M."/>
            <person name="Oren A."/>
            <person name="Chaudhuri R.R."/>
            <person name="La Ragione R."/>
            <person name="Hildebrand F."/>
            <person name="Pallen M.J."/>
        </authorList>
    </citation>
    <scope>NUCLEOTIDE SEQUENCE</scope>
    <source>
        <strain evidence="2">CHK158-818</strain>
    </source>
</reference>
<gene>
    <name evidence="2" type="ORF">IAB03_10065</name>
</gene>
<reference evidence="2" key="1">
    <citation type="submission" date="2020-10" db="EMBL/GenBank/DDBJ databases">
        <authorList>
            <person name="Gilroy R."/>
        </authorList>
    </citation>
    <scope>NUCLEOTIDE SEQUENCE</scope>
    <source>
        <strain evidence="2">CHK158-818</strain>
    </source>
</reference>
<dbReference type="EMBL" id="DVNA01000233">
    <property type="protein sequence ID" value="HIU56134.1"/>
    <property type="molecule type" value="Genomic_DNA"/>
</dbReference>
<feature type="signal peptide" evidence="1">
    <location>
        <begin position="1"/>
        <end position="20"/>
    </location>
</feature>
<dbReference type="AlphaFoldDB" id="A0A9D1SD83"/>
<proteinExistence type="predicted"/>
<dbReference type="Proteomes" id="UP000824112">
    <property type="component" value="Unassembled WGS sequence"/>
</dbReference>
<name>A0A9D1SD83_9BACT</name>
<feature type="chain" id="PRO_5039565177" description="DUF1573 domain-containing protein" evidence="1">
    <location>
        <begin position="21"/>
        <end position="155"/>
    </location>
</feature>
<organism evidence="2 3">
    <name type="scientific">Candidatus Gallibacteroides avistercoris</name>
    <dbReference type="NCBI Taxonomy" id="2840833"/>
    <lineage>
        <taxon>Bacteria</taxon>
        <taxon>Pseudomonadati</taxon>
        <taxon>Bacteroidota</taxon>
        <taxon>Bacteroidia</taxon>
        <taxon>Bacteroidales</taxon>
        <taxon>Bacteroidaceae</taxon>
        <taxon>Bacteroidaceae incertae sedis</taxon>
        <taxon>Candidatus Gallibacteroides</taxon>
    </lineage>
</organism>
<accession>A0A9D1SD83</accession>
<protein>
    <recommendedName>
        <fullName evidence="4">DUF1573 domain-containing protein</fullName>
    </recommendedName>
</protein>
<keyword evidence="1" id="KW-0732">Signal</keyword>